<gene>
    <name evidence="1" type="ORF">IFM60648_05948</name>
</gene>
<accession>A0ABQ1AG24</accession>
<sequence length="200" mass="22559">MAGNQFLLSSATLNSQLCNMAHSESADLNASHSALRFLFKNPKKWTQKHLDSLRIQDHENPSVMEMVGETNVPTNYDPAYRLLTLQITLPSREHILSISDSDSWLETNAFTWVFDATHKLAQTTGANPDGGTPPDDLFAGIMSVMALLYRSTMRRRGIYMSSPGILEVQRSHWLGACWRESTRTTFPPADTLQYRQEIRG</sequence>
<keyword evidence="2" id="KW-1185">Reference proteome</keyword>
<dbReference type="Proteomes" id="UP000465220">
    <property type="component" value="Unassembled WGS sequence"/>
</dbReference>
<dbReference type="EMBL" id="BLKI01000033">
    <property type="protein sequence ID" value="GFF81207.1"/>
    <property type="molecule type" value="Genomic_DNA"/>
</dbReference>
<name>A0ABQ1AG24_ASPLE</name>
<protein>
    <submittedName>
        <fullName evidence="1">Uncharacterized protein</fullName>
    </submittedName>
</protein>
<organism evidence="1 2">
    <name type="scientific">Aspergillus lentulus</name>
    <dbReference type="NCBI Taxonomy" id="293939"/>
    <lineage>
        <taxon>Eukaryota</taxon>
        <taxon>Fungi</taxon>
        <taxon>Dikarya</taxon>
        <taxon>Ascomycota</taxon>
        <taxon>Pezizomycotina</taxon>
        <taxon>Eurotiomycetes</taxon>
        <taxon>Eurotiomycetidae</taxon>
        <taxon>Eurotiales</taxon>
        <taxon>Aspergillaceae</taxon>
        <taxon>Aspergillus</taxon>
        <taxon>Aspergillus subgen. Fumigati</taxon>
    </lineage>
</organism>
<proteinExistence type="predicted"/>
<comment type="caution">
    <text evidence="1">The sequence shown here is derived from an EMBL/GenBank/DDBJ whole genome shotgun (WGS) entry which is preliminary data.</text>
</comment>
<evidence type="ECO:0000313" key="2">
    <source>
        <dbReference type="Proteomes" id="UP000465220"/>
    </source>
</evidence>
<evidence type="ECO:0000313" key="1">
    <source>
        <dbReference type="EMBL" id="GFF81207.1"/>
    </source>
</evidence>
<reference evidence="1 2" key="1">
    <citation type="submission" date="2020-01" db="EMBL/GenBank/DDBJ databases">
        <title>Draft genome sequence of Aspergillus lentulus IFM 60648.</title>
        <authorList>
            <person name="Takahashi H."/>
            <person name="Yaguchi T."/>
        </authorList>
    </citation>
    <scope>NUCLEOTIDE SEQUENCE [LARGE SCALE GENOMIC DNA]</scope>
    <source>
        <strain evidence="1 2">IFM 60648</strain>
    </source>
</reference>